<evidence type="ECO:0000313" key="2">
    <source>
        <dbReference type="Proteomes" id="UP000263268"/>
    </source>
</evidence>
<organism evidence="1 2">
    <name type="scientific">Xanthomarina gelatinilytica</name>
    <dbReference type="NCBI Taxonomy" id="1137281"/>
    <lineage>
        <taxon>Bacteria</taxon>
        <taxon>Pseudomonadati</taxon>
        <taxon>Bacteroidota</taxon>
        <taxon>Flavobacteriia</taxon>
        <taxon>Flavobacteriales</taxon>
        <taxon>Flavobacteriaceae</taxon>
        <taxon>Xanthomarina</taxon>
    </lineage>
</organism>
<proteinExistence type="predicted"/>
<evidence type="ECO:0000313" key="1">
    <source>
        <dbReference type="EMBL" id="HCY82072.1"/>
    </source>
</evidence>
<name>A0A3D6BS48_9FLAO</name>
<gene>
    <name evidence="1" type="ORF">DHV22_10960</name>
</gene>
<comment type="caution">
    <text evidence="1">The sequence shown here is derived from an EMBL/GenBank/DDBJ whole genome shotgun (WGS) entry which is preliminary data.</text>
</comment>
<sequence length="86" mass="9903">MTKSKDDKWLLDAEVQSKIEYVNGCWQVSLIFIDTKDPNHILIREIGDFRSERLAEIAALNMKNTAAKDVRGTQKVDKDAYNFNNN</sequence>
<dbReference type="EMBL" id="DPRK01000178">
    <property type="protein sequence ID" value="HCY82072.1"/>
    <property type="molecule type" value="Genomic_DNA"/>
</dbReference>
<reference evidence="1 2" key="1">
    <citation type="journal article" date="2018" name="Nat. Biotechnol.">
        <title>A standardized bacterial taxonomy based on genome phylogeny substantially revises the tree of life.</title>
        <authorList>
            <person name="Parks D.H."/>
            <person name="Chuvochina M."/>
            <person name="Waite D.W."/>
            <person name="Rinke C."/>
            <person name="Skarshewski A."/>
            <person name="Chaumeil P.A."/>
            <person name="Hugenholtz P."/>
        </authorList>
    </citation>
    <scope>NUCLEOTIDE SEQUENCE [LARGE SCALE GENOMIC DNA]</scope>
    <source>
        <strain evidence="1">UBA10227</strain>
    </source>
</reference>
<accession>A0A3D6BS48</accession>
<dbReference type="AlphaFoldDB" id="A0A3D6BS48"/>
<protein>
    <submittedName>
        <fullName evidence="1">Uncharacterized protein</fullName>
    </submittedName>
</protein>
<dbReference type="Proteomes" id="UP000263268">
    <property type="component" value="Unassembled WGS sequence"/>
</dbReference>